<evidence type="ECO:0000313" key="1">
    <source>
        <dbReference type="EMBL" id="KAJ7518806.1"/>
    </source>
</evidence>
<keyword evidence="2" id="KW-1185">Reference proteome</keyword>
<proteinExistence type="predicted"/>
<accession>A0ACC2AN02</accession>
<comment type="caution">
    <text evidence="1">The sequence shown here is derived from an EMBL/GenBank/DDBJ whole genome shotgun (WGS) entry which is preliminary data.</text>
</comment>
<reference evidence="2" key="1">
    <citation type="journal article" date="2024" name="Proc. Natl. Acad. Sci. U.S.A.">
        <title>Extraordinary preservation of gene collinearity over three hundred million years revealed in homosporous lycophytes.</title>
        <authorList>
            <person name="Li C."/>
            <person name="Wickell D."/>
            <person name="Kuo L.Y."/>
            <person name="Chen X."/>
            <person name="Nie B."/>
            <person name="Liao X."/>
            <person name="Peng D."/>
            <person name="Ji J."/>
            <person name="Jenkins J."/>
            <person name="Williams M."/>
            <person name="Shu S."/>
            <person name="Plott C."/>
            <person name="Barry K."/>
            <person name="Rajasekar S."/>
            <person name="Grimwood J."/>
            <person name="Han X."/>
            <person name="Sun S."/>
            <person name="Hou Z."/>
            <person name="He W."/>
            <person name="Dai G."/>
            <person name="Sun C."/>
            <person name="Schmutz J."/>
            <person name="Leebens-Mack J.H."/>
            <person name="Li F.W."/>
            <person name="Wang L."/>
        </authorList>
    </citation>
    <scope>NUCLEOTIDE SEQUENCE [LARGE SCALE GENOMIC DNA]</scope>
    <source>
        <strain evidence="2">cv. PW_Plant_1</strain>
    </source>
</reference>
<sequence length="114" mass="12191">MAFLKLALCFLLFALLLSSYVSAQCNPNNFGSLTGCLSAAGNRPMKPSQNCCNALKAYQGKAQCLCATLTAAKQKVSSINIANALRIPRTCGYGNYIPRGFKCNGMSNHSMSEI</sequence>
<gene>
    <name evidence="1" type="ORF">O6H91_20G009000</name>
</gene>
<protein>
    <submittedName>
        <fullName evidence="1">Uncharacterized protein</fullName>
    </submittedName>
</protein>
<dbReference type="EMBL" id="CM055111">
    <property type="protein sequence ID" value="KAJ7518806.1"/>
    <property type="molecule type" value="Genomic_DNA"/>
</dbReference>
<organism evidence="1 2">
    <name type="scientific">Diphasiastrum complanatum</name>
    <name type="common">Issler's clubmoss</name>
    <name type="synonym">Lycopodium complanatum</name>
    <dbReference type="NCBI Taxonomy" id="34168"/>
    <lineage>
        <taxon>Eukaryota</taxon>
        <taxon>Viridiplantae</taxon>
        <taxon>Streptophyta</taxon>
        <taxon>Embryophyta</taxon>
        <taxon>Tracheophyta</taxon>
        <taxon>Lycopodiopsida</taxon>
        <taxon>Lycopodiales</taxon>
        <taxon>Lycopodiaceae</taxon>
        <taxon>Lycopodioideae</taxon>
        <taxon>Diphasiastrum</taxon>
    </lineage>
</organism>
<name>A0ACC2AN02_DIPCM</name>
<evidence type="ECO:0000313" key="2">
    <source>
        <dbReference type="Proteomes" id="UP001162992"/>
    </source>
</evidence>
<dbReference type="Proteomes" id="UP001162992">
    <property type="component" value="Chromosome 20"/>
</dbReference>